<name>A0A412GXH5_9BACT</name>
<dbReference type="Pfam" id="PF07470">
    <property type="entry name" value="Glyco_hydro_88"/>
    <property type="match status" value="1"/>
</dbReference>
<protein>
    <submittedName>
        <fullName evidence="4">Glycosyl hydrolase family 88</fullName>
    </submittedName>
</protein>
<dbReference type="Gene3D" id="3.40.50.1110">
    <property type="entry name" value="SGNH hydrolase"/>
    <property type="match status" value="1"/>
</dbReference>
<dbReference type="InterPro" id="IPR039329">
    <property type="entry name" value="SIAE"/>
</dbReference>
<dbReference type="SUPFAM" id="SSF52266">
    <property type="entry name" value="SGNH hydrolase"/>
    <property type="match status" value="1"/>
</dbReference>
<organism evidence="4 5">
    <name type="scientific">Phocaeicola coprocola</name>
    <dbReference type="NCBI Taxonomy" id="310298"/>
    <lineage>
        <taxon>Bacteria</taxon>
        <taxon>Pseudomonadati</taxon>
        <taxon>Bacteroidota</taxon>
        <taxon>Bacteroidia</taxon>
        <taxon>Bacteroidales</taxon>
        <taxon>Bacteroidaceae</taxon>
        <taxon>Phocaeicola</taxon>
    </lineage>
</organism>
<evidence type="ECO:0000256" key="1">
    <source>
        <dbReference type="ARBA" id="ARBA00022801"/>
    </source>
</evidence>
<dbReference type="InterPro" id="IPR036514">
    <property type="entry name" value="SGNH_hydro_sf"/>
</dbReference>
<accession>A0A412GXH5</accession>
<dbReference type="PANTHER" id="PTHR22901">
    <property type="entry name" value="SIALATE O-ACETYLESTERASE"/>
    <property type="match status" value="1"/>
</dbReference>
<keyword evidence="2" id="KW-0732">Signal</keyword>
<comment type="caution">
    <text evidence="4">The sequence shown here is derived from an EMBL/GenBank/DDBJ whole genome shotgun (WGS) entry which is preliminary data.</text>
</comment>
<reference evidence="4 5" key="1">
    <citation type="submission" date="2018-08" db="EMBL/GenBank/DDBJ databases">
        <title>A genome reference for cultivated species of the human gut microbiota.</title>
        <authorList>
            <person name="Zou Y."/>
            <person name="Xue W."/>
            <person name="Luo G."/>
        </authorList>
    </citation>
    <scope>NUCLEOTIDE SEQUENCE [LARGE SCALE GENOMIC DNA]</scope>
    <source>
        <strain evidence="4 5">AF24-2</strain>
    </source>
</reference>
<dbReference type="AlphaFoldDB" id="A0A412GXH5"/>
<dbReference type="GO" id="GO:0001681">
    <property type="term" value="F:sialate O-acetylesterase activity"/>
    <property type="evidence" value="ECO:0007669"/>
    <property type="project" value="InterPro"/>
</dbReference>
<keyword evidence="5" id="KW-1185">Reference proteome</keyword>
<dbReference type="Pfam" id="PF03629">
    <property type="entry name" value="SASA"/>
    <property type="match status" value="1"/>
</dbReference>
<gene>
    <name evidence="4" type="ORF">DWY20_01980</name>
</gene>
<dbReference type="GO" id="GO:0005975">
    <property type="term" value="P:carbohydrate metabolic process"/>
    <property type="evidence" value="ECO:0007669"/>
    <property type="project" value="InterPro"/>
</dbReference>
<feature type="domain" description="Sialate O-acetylesterase" evidence="3">
    <location>
        <begin position="106"/>
        <end position="347"/>
    </location>
</feature>
<evidence type="ECO:0000313" key="4">
    <source>
        <dbReference type="EMBL" id="RGR99569.1"/>
    </source>
</evidence>
<feature type="chain" id="PRO_5019283901" evidence="2">
    <location>
        <begin position="22"/>
        <end position="842"/>
    </location>
</feature>
<dbReference type="Gene3D" id="1.50.10.10">
    <property type="match status" value="1"/>
</dbReference>
<dbReference type="Proteomes" id="UP000285864">
    <property type="component" value="Unassembled WGS sequence"/>
</dbReference>
<feature type="signal peptide" evidence="2">
    <location>
        <begin position="1"/>
        <end position="21"/>
    </location>
</feature>
<evidence type="ECO:0000259" key="3">
    <source>
        <dbReference type="Pfam" id="PF03629"/>
    </source>
</evidence>
<dbReference type="SUPFAM" id="SSF48208">
    <property type="entry name" value="Six-hairpin glycosidases"/>
    <property type="match status" value="1"/>
</dbReference>
<proteinExistence type="predicted"/>
<dbReference type="PANTHER" id="PTHR22901:SF0">
    <property type="entry name" value="SIALATE O-ACETYLESTERASE"/>
    <property type="match status" value="1"/>
</dbReference>
<sequence length="842" mass="96091">MKKKFYCLCMGMLLGISSVEAKVTLPSIISDNMVLQAQTKVCIWGKATPGENISVAPSWNEKSIRTTAGKDGRWRVYISTPKASDNHSLTVKGENVITIRNVLIGEVWLCTGQSNMEFPVAYDPKVKWKTGMLGEAEEMKDADYPEIRLFHVEHQLAHEKEQDDCTGKWVVCSSENIRDFSAVGFVFGKKLHNELGVPVGLIQSTWGGTHAESWTSMEVMKDDTLYSDVLQLFALKNVKRNKDYCKVPSTLWNGMIAPIAGYTVRGNIWYQGESNSIRAEKYQQVFTNMINSWRERWGQSDMPFYFMQIAPHYRQPAEIREAQLKTWRESGLKNVGMAVVVDAADSTDIHPRNKRVAGERLAAWALTKQYGKNVAYSGPVYKKMKIDGSRVILSFDYTEGGLKTLDGGDVKGFFISGEDERFYPAQAVIKGNKLELTSDKVMHPVAVRYGWGTFFRVNLCNGAGIPAVPFRTDCFAPEKASRKFADSEMRRFPQAWQLDHGKRLFFGYAQGVGCCAMLDMWKATGDKRYFDYVEEWGDTIINDKGEIYKYDMATYNLDFINPGKVLFDLYRETHDVKYKKAMDVLVKQLEHHPRTLKGGFWHKLVYQHQMWLDGLYMASPFLAQYGAEFNRPDLIDEAVKQFRLCHEYTYDARTGLYYHAWDESKSQRWANPETGHSPNFWGRSIGWWFMALVDALDYIPENHPGRTDMIGWIQGLAETLPKYQDKNGLWYQVIDQPKREGNFPEASVTSQCMYAYAKAVNKGYIDKKYRAVAEKAFKGLNDKLMRENVDGTLTLTRCCQVGGLGGNPYRDGSFEYYIGEKMRDNDAKATGPYIMGCLQLGY</sequence>
<dbReference type="InterPro" id="IPR005181">
    <property type="entry name" value="SASA"/>
</dbReference>
<dbReference type="InterPro" id="IPR010905">
    <property type="entry name" value="Glyco_hydro_88"/>
</dbReference>
<dbReference type="InterPro" id="IPR012341">
    <property type="entry name" value="6hp_glycosidase-like_sf"/>
</dbReference>
<dbReference type="InterPro" id="IPR008928">
    <property type="entry name" value="6-hairpin_glycosidase_sf"/>
</dbReference>
<dbReference type="EMBL" id="QRUU01000005">
    <property type="protein sequence ID" value="RGR99569.1"/>
    <property type="molecule type" value="Genomic_DNA"/>
</dbReference>
<keyword evidence="1 4" id="KW-0378">Hydrolase</keyword>
<dbReference type="RefSeq" id="WP_118482985.1">
    <property type="nucleotide sequence ID" value="NZ_QRUU01000005.1"/>
</dbReference>
<evidence type="ECO:0000313" key="5">
    <source>
        <dbReference type="Proteomes" id="UP000285864"/>
    </source>
</evidence>
<evidence type="ECO:0000256" key="2">
    <source>
        <dbReference type="SAM" id="SignalP"/>
    </source>
</evidence>